<feature type="compositionally biased region" description="Acidic residues" evidence="1">
    <location>
        <begin position="10"/>
        <end position="21"/>
    </location>
</feature>
<dbReference type="EMBL" id="LGRX02012791">
    <property type="protein sequence ID" value="KAK3266857.1"/>
    <property type="molecule type" value="Genomic_DNA"/>
</dbReference>
<name>A0AAE0FVM5_9CHLO</name>
<feature type="compositionally biased region" description="Acidic residues" evidence="1">
    <location>
        <begin position="138"/>
        <end position="149"/>
    </location>
</feature>
<dbReference type="Proteomes" id="UP001190700">
    <property type="component" value="Unassembled WGS sequence"/>
</dbReference>
<feature type="region of interest" description="Disordered" evidence="1">
    <location>
        <begin position="132"/>
        <end position="158"/>
    </location>
</feature>
<protein>
    <submittedName>
        <fullName evidence="2">Uncharacterized protein</fullName>
    </submittedName>
</protein>
<accession>A0AAE0FVM5</accession>
<dbReference type="AlphaFoldDB" id="A0AAE0FVM5"/>
<gene>
    <name evidence="2" type="ORF">CYMTET_24544</name>
</gene>
<comment type="caution">
    <text evidence="2">The sequence shown here is derived from an EMBL/GenBank/DDBJ whole genome shotgun (WGS) entry which is preliminary data.</text>
</comment>
<organism evidence="2 3">
    <name type="scientific">Cymbomonas tetramitiformis</name>
    <dbReference type="NCBI Taxonomy" id="36881"/>
    <lineage>
        <taxon>Eukaryota</taxon>
        <taxon>Viridiplantae</taxon>
        <taxon>Chlorophyta</taxon>
        <taxon>Pyramimonadophyceae</taxon>
        <taxon>Pyramimonadales</taxon>
        <taxon>Pyramimonadaceae</taxon>
        <taxon>Cymbomonas</taxon>
    </lineage>
</organism>
<sequence length="158" mass="17875">MGSEQREQVEFETSEEEDESEYPVGYFDDSADSCEEVEVEHDGHLAARLFSDNLLEQEFELGTGSQPDSYGGVLDPPLGEEFLPQIDFNVGTNSFVERYVDAEENVEFSETAEEYTAEEWAAWDDGAHDSYVSGGAQFDDESSYYEEESGYYSDDGYY</sequence>
<reference evidence="2 3" key="1">
    <citation type="journal article" date="2015" name="Genome Biol. Evol.">
        <title>Comparative Genomics of a Bacterivorous Green Alga Reveals Evolutionary Causalities and Consequences of Phago-Mixotrophic Mode of Nutrition.</title>
        <authorList>
            <person name="Burns J.A."/>
            <person name="Paasch A."/>
            <person name="Narechania A."/>
            <person name="Kim E."/>
        </authorList>
    </citation>
    <scope>NUCLEOTIDE SEQUENCE [LARGE SCALE GENOMIC DNA]</scope>
    <source>
        <strain evidence="2 3">PLY_AMNH</strain>
    </source>
</reference>
<keyword evidence="3" id="KW-1185">Reference proteome</keyword>
<evidence type="ECO:0000313" key="3">
    <source>
        <dbReference type="Proteomes" id="UP001190700"/>
    </source>
</evidence>
<evidence type="ECO:0000313" key="2">
    <source>
        <dbReference type="EMBL" id="KAK3266857.1"/>
    </source>
</evidence>
<proteinExistence type="predicted"/>
<feature type="region of interest" description="Disordered" evidence="1">
    <location>
        <begin position="1"/>
        <end position="28"/>
    </location>
</feature>
<evidence type="ECO:0000256" key="1">
    <source>
        <dbReference type="SAM" id="MobiDB-lite"/>
    </source>
</evidence>